<evidence type="ECO:0000256" key="1">
    <source>
        <dbReference type="SAM" id="MobiDB-lite"/>
    </source>
</evidence>
<comment type="caution">
    <text evidence="4">The sequence shown here is derived from an EMBL/GenBank/DDBJ whole genome shotgun (WGS) entry which is preliminary data.</text>
</comment>
<feature type="compositionally biased region" description="Low complexity" evidence="1">
    <location>
        <begin position="43"/>
        <end position="56"/>
    </location>
</feature>
<dbReference type="PROSITE" id="PS50853">
    <property type="entry name" value="FN3"/>
    <property type="match status" value="1"/>
</dbReference>
<accession>A0ABY2UPP3</accession>
<dbReference type="PROSITE" id="PS51257">
    <property type="entry name" value="PROKAR_LIPOPROTEIN"/>
    <property type="match status" value="1"/>
</dbReference>
<dbReference type="EMBL" id="VANI01000007">
    <property type="protein sequence ID" value="TLM78207.1"/>
    <property type="molecule type" value="Genomic_DNA"/>
</dbReference>
<dbReference type="Gene3D" id="2.60.40.10">
    <property type="entry name" value="Immunoglobulins"/>
    <property type="match status" value="1"/>
</dbReference>
<feature type="domain" description="Fibronectin type-III" evidence="3">
    <location>
        <begin position="308"/>
        <end position="398"/>
    </location>
</feature>
<dbReference type="Proteomes" id="UP000306791">
    <property type="component" value="Unassembled WGS sequence"/>
</dbReference>
<organism evidence="4 5">
    <name type="scientific">Microbulbifer harenosus</name>
    <dbReference type="NCBI Taxonomy" id="2576840"/>
    <lineage>
        <taxon>Bacteria</taxon>
        <taxon>Pseudomonadati</taxon>
        <taxon>Pseudomonadota</taxon>
        <taxon>Gammaproteobacteria</taxon>
        <taxon>Cellvibrionales</taxon>
        <taxon>Microbulbiferaceae</taxon>
        <taxon>Microbulbifer</taxon>
    </lineage>
</organism>
<evidence type="ECO:0000313" key="5">
    <source>
        <dbReference type="Proteomes" id="UP000306791"/>
    </source>
</evidence>
<evidence type="ECO:0000313" key="4">
    <source>
        <dbReference type="EMBL" id="TLM78207.1"/>
    </source>
</evidence>
<feature type="region of interest" description="Disordered" evidence="1">
    <location>
        <begin position="146"/>
        <end position="171"/>
    </location>
</feature>
<protein>
    <recommendedName>
        <fullName evidence="3">Fibronectin type-III domain-containing protein</fullName>
    </recommendedName>
</protein>
<feature type="compositionally biased region" description="Basic and acidic residues" evidence="1">
    <location>
        <begin position="154"/>
        <end position="166"/>
    </location>
</feature>
<dbReference type="Pfam" id="PF00041">
    <property type="entry name" value="fn3"/>
    <property type="match status" value="1"/>
</dbReference>
<dbReference type="RefSeq" id="WP_138235079.1">
    <property type="nucleotide sequence ID" value="NZ_CP185860.1"/>
</dbReference>
<dbReference type="SMART" id="SM00060">
    <property type="entry name" value="FN3"/>
    <property type="match status" value="1"/>
</dbReference>
<reference evidence="4 5" key="1">
    <citation type="submission" date="2019-05" db="EMBL/GenBank/DDBJ databases">
        <title>Microbulbifer harenosus sp. nov., an alginate-degrading bacterium isolated from coastal sand.</title>
        <authorList>
            <person name="Huang H."/>
            <person name="Mo K."/>
            <person name="Bao S."/>
        </authorList>
    </citation>
    <scope>NUCLEOTIDE SEQUENCE [LARGE SCALE GENOMIC DNA]</scope>
    <source>
        <strain evidence="4 5">HB161719</strain>
    </source>
</reference>
<feature type="chain" id="PRO_5045345728" description="Fibronectin type-III domain-containing protein" evidence="2">
    <location>
        <begin position="24"/>
        <end position="867"/>
    </location>
</feature>
<dbReference type="SUPFAM" id="SSF49265">
    <property type="entry name" value="Fibronectin type III"/>
    <property type="match status" value="1"/>
</dbReference>
<dbReference type="InterPro" id="IPR013783">
    <property type="entry name" value="Ig-like_fold"/>
</dbReference>
<keyword evidence="5" id="KW-1185">Reference proteome</keyword>
<feature type="region of interest" description="Disordered" evidence="1">
    <location>
        <begin position="30"/>
        <end position="63"/>
    </location>
</feature>
<dbReference type="InterPro" id="IPR003961">
    <property type="entry name" value="FN3_dom"/>
</dbReference>
<sequence>MKPLPWAKSALALCIMGTLTACGGGGTDANNEGDVVTTPPPVSSSSSGGSSSSSSSSGGGSTGPILSENFGDGLFVNFDEADTEFFFSQEYKALSASNSNDAFPSFYYPTCCFFLNDTPTDGPAVNLAQMGIVSDNGNPALLLDTGRFTAGQTRPEKDAKDPKKDTTSSSDLATWGELDLGRPYRISFCVKEAVSGGRNMMVFVDNNTSNAGNSLWTGNNSRIFQAPVSQLEAGKRVEINVPGSPRMGGEVISDWASVDELVGEGTSFLQFRVEGGNTVIIDDLLVEYQDENGQAALPACNVFTPATAPDAPEAPTVLTGDAQLGVSWGSIVGAATYDLAYSTSDDITGATLVEGLTETSTTLTGLTNGTDYYVWVRATNNVGDSDWSTSASATPVEPLGCKLTTTSDIGADVAWSVWDGCVSPDTSGALILNAASAGQLSYPDGNVLFASNKNGTSTLNTTADAGARSKGDLTGIFAEQYPQHFTLIARVDVSKSTDRGIEVETVFASPSDSRVKLLLRPNDGTPKDGGKGRIQLERFLNGVAGDSSTGETAQADVRMTLADGEKQRYHIYHVSYTVEDPAVAGANNITAVIYRDGENITDLFTPSDDGVVDAAIKGTGRAGGGGANRIRIGEDSSSGHFAEVDWMLWSADPLVAAMSPAELKGKLPATIGELGAYAGSGDGSSNVILSESFAATDGDGSSSNFFTTAYKSISVDSTTEVPFYAVSGGGSNMLIASGALSLTNARFTIGDKSPETPTASTDTEAALDGVLDLSQPYRIRFDVLANSTPSETGSKKCQIQVDNNTTGAANSIWQESASRIYSVEADSIAVGTVTVESSVGTDHSSLLFRCENGAGPITIDNLVIERQ</sequence>
<proteinExistence type="predicted"/>
<keyword evidence="2" id="KW-0732">Signal</keyword>
<evidence type="ECO:0000259" key="3">
    <source>
        <dbReference type="PROSITE" id="PS50853"/>
    </source>
</evidence>
<feature type="signal peptide" evidence="2">
    <location>
        <begin position="1"/>
        <end position="23"/>
    </location>
</feature>
<dbReference type="InterPro" id="IPR036116">
    <property type="entry name" value="FN3_sf"/>
</dbReference>
<gene>
    <name evidence="4" type="ORF">FDY93_07210</name>
</gene>
<evidence type="ECO:0000256" key="2">
    <source>
        <dbReference type="SAM" id="SignalP"/>
    </source>
</evidence>
<name>A0ABY2UPP3_9GAMM</name>